<evidence type="ECO:0000313" key="1">
    <source>
        <dbReference type="EMBL" id="KAK2034135.1"/>
    </source>
</evidence>
<dbReference type="Proteomes" id="UP001232148">
    <property type="component" value="Unassembled WGS sequence"/>
</dbReference>
<gene>
    <name evidence="1" type="ORF">LX32DRAFT_441706</name>
</gene>
<reference evidence="1" key="1">
    <citation type="submission" date="2021-06" db="EMBL/GenBank/DDBJ databases">
        <title>Comparative genomics, transcriptomics and evolutionary studies reveal genomic signatures of adaptation to plant cell wall in hemibiotrophic fungi.</title>
        <authorList>
            <consortium name="DOE Joint Genome Institute"/>
            <person name="Baroncelli R."/>
            <person name="Diaz J.F."/>
            <person name="Benocci T."/>
            <person name="Peng M."/>
            <person name="Battaglia E."/>
            <person name="Haridas S."/>
            <person name="Andreopoulos W."/>
            <person name="Labutti K."/>
            <person name="Pangilinan J."/>
            <person name="Floch G.L."/>
            <person name="Makela M.R."/>
            <person name="Henrissat B."/>
            <person name="Grigoriev I.V."/>
            <person name="Crouch J.A."/>
            <person name="De Vries R.P."/>
            <person name="Sukno S.A."/>
            <person name="Thon M.R."/>
        </authorList>
    </citation>
    <scope>NUCLEOTIDE SEQUENCE</scope>
    <source>
        <strain evidence="1">MAFF235873</strain>
    </source>
</reference>
<protein>
    <submittedName>
        <fullName evidence="1">Uncharacterized protein</fullName>
    </submittedName>
</protein>
<dbReference type="EMBL" id="MU842816">
    <property type="protein sequence ID" value="KAK2034135.1"/>
    <property type="molecule type" value="Genomic_DNA"/>
</dbReference>
<comment type="caution">
    <text evidence="1">The sequence shown here is derived from an EMBL/GenBank/DDBJ whole genome shotgun (WGS) entry which is preliminary data.</text>
</comment>
<dbReference type="AlphaFoldDB" id="A0AAD9HS08"/>
<evidence type="ECO:0000313" key="2">
    <source>
        <dbReference type="Proteomes" id="UP001232148"/>
    </source>
</evidence>
<organism evidence="1 2">
    <name type="scientific">Colletotrichum zoysiae</name>
    <dbReference type="NCBI Taxonomy" id="1216348"/>
    <lineage>
        <taxon>Eukaryota</taxon>
        <taxon>Fungi</taxon>
        <taxon>Dikarya</taxon>
        <taxon>Ascomycota</taxon>
        <taxon>Pezizomycotina</taxon>
        <taxon>Sordariomycetes</taxon>
        <taxon>Hypocreomycetidae</taxon>
        <taxon>Glomerellales</taxon>
        <taxon>Glomerellaceae</taxon>
        <taxon>Colletotrichum</taxon>
        <taxon>Colletotrichum graminicola species complex</taxon>
    </lineage>
</organism>
<sequence>MQGSRSVEGGGKLGIPCGPGTLVLNVYCHWHSARVHAHDSRSFAIAQDMVGSAQMMTNERKTPGQAKLPRFSFPPRLIGGWTDGQMSICTAPETTLILDDRPQLEFQHRCGSAQTWSRRMEWRLIVKCVALIRCRRCVGPGSRRPRTLPRCIVDVCVLLRRS</sequence>
<name>A0AAD9HS08_9PEZI</name>
<keyword evidence="2" id="KW-1185">Reference proteome</keyword>
<accession>A0AAD9HS08</accession>
<proteinExistence type="predicted"/>